<evidence type="ECO:0000313" key="4">
    <source>
        <dbReference type="Proteomes" id="UP000678228"/>
    </source>
</evidence>
<sequence>MMKSQYNFYVVKDNKIIADMHEIGVWVESFHILSPNISREKLKTKNRPGILLANSQQEERYVDIVMQIEADSTKQFDEKKHHIYDIFFSDELFIIIRDLVPDRQIEVMQEEYYDISNLTPEDGELSLRLTMPNPYLEANSIKEISTLDASVPVIVQSTGTAPTPPTFTVTLNGPTEFLDIIGDEDYMRIGSPSQVDETPFQKKETIKSLKGSFVEWTSALFTPDGGVKTGEFGLASQDYIATSYGTGNAWHGPALAQSVGSAEDDYLVRAYFNVGSNNGARTRAEVYLLDEAGLIIGKLAAVVRRASGEVDIEINIRNGSDSHFFVSDKWNYKEFFGYIDIQKEGNVFTAAAAQQGFNENGELYTRNKKTYLFNDLNNQYQKPLAAVGMHIGSYGSHPFPTQSRIRRIDVQRIKDQPNGIEYIGQAGDVFRFDHGQEAIYKNDELFMRKDFGSRFFHLKKGDNVLVLNPANAIQEFKAEWRERYK</sequence>
<dbReference type="EMBL" id="JAGKSQ010000003">
    <property type="protein sequence ID" value="MBP3951123.1"/>
    <property type="molecule type" value="Genomic_DNA"/>
</dbReference>
<evidence type="ECO:0000259" key="1">
    <source>
        <dbReference type="Pfam" id="PF05709"/>
    </source>
</evidence>
<reference evidence="3" key="1">
    <citation type="submission" date="2021-03" db="EMBL/GenBank/DDBJ databases">
        <title>Bacillus suaedae sp. nov., isolated from Suaeda aralocaspica.</title>
        <authorList>
            <person name="Lei R.F.R."/>
        </authorList>
    </citation>
    <scope>NUCLEOTIDE SEQUENCE</scope>
    <source>
        <strain evidence="3">YZJH907-2</strain>
    </source>
</reference>
<feature type="domain" description="Siphovirus-type tail component RIFT-related" evidence="1">
    <location>
        <begin position="33"/>
        <end position="120"/>
    </location>
</feature>
<feature type="domain" description="Siphovirus-type tail component C-terminal" evidence="2">
    <location>
        <begin position="420"/>
        <end position="484"/>
    </location>
</feature>
<dbReference type="Pfam" id="PF05709">
    <property type="entry name" value="Sipho_tail"/>
    <property type="match status" value="1"/>
</dbReference>
<proteinExistence type="predicted"/>
<dbReference type="InterPro" id="IPR008841">
    <property type="entry name" value="Siphovirus-type_tail_N"/>
</dbReference>
<gene>
    <name evidence="3" type="ORF">J7W16_08240</name>
</gene>
<keyword evidence="4" id="KW-1185">Reference proteome</keyword>
<dbReference type="AlphaFoldDB" id="A0A940WVK0"/>
<dbReference type="Pfam" id="PF22768">
    <property type="entry name" value="SPP1_Dit"/>
    <property type="match status" value="1"/>
</dbReference>
<evidence type="ECO:0000313" key="3">
    <source>
        <dbReference type="EMBL" id="MBP3951123.1"/>
    </source>
</evidence>
<dbReference type="InterPro" id="IPR054738">
    <property type="entry name" value="Siphovirus-type_tail_C"/>
</dbReference>
<evidence type="ECO:0000259" key="2">
    <source>
        <dbReference type="Pfam" id="PF22768"/>
    </source>
</evidence>
<accession>A0A940WVK0</accession>
<comment type="caution">
    <text evidence="3">The sequence shown here is derived from an EMBL/GenBank/DDBJ whole genome shotgun (WGS) entry which is preliminary data.</text>
</comment>
<organism evidence="3 4">
    <name type="scientific">Halalkalibacter suaedae</name>
    <dbReference type="NCBI Taxonomy" id="2822140"/>
    <lineage>
        <taxon>Bacteria</taxon>
        <taxon>Bacillati</taxon>
        <taxon>Bacillota</taxon>
        <taxon>Bacilli</taxon>
        <taxon>Bacillales</taxon>
        <taxon>Bacillaceae</taxon>
        <taxon>Halalkalibacter</taxon>
    </lineage>
</organism>
<protein>
    <submittedName>
        <fullName evidence="3">Phage tail family protein</fullName>
    </submittedName>
</protein>
<name>A0A940WVK0_9BACI</name>
<dbReference type="Gene3D" id="2.60.120.860">
    <property type="match status" value="1"/>
</dbReference>
<dbReference type="Proteomes" id="UP000678228">
    <property type="component" value="Unassembled WGS sequence"/>
</dbReference>
<dbReference type="Gene3D" id="2.40.30.200">
    <property type="match status" value="1"/>
</dbReference>